<evidence type="ECO:0000313" key="3">
    <source>
        <dbReference type="Proteomes" id="UP000237755"/>
    </source>
</evidence>
<dbReference type="RefSeq" id="WP_104474856.1">
    <property type="nucleotide sequence ID" value="NZ_MPZN01000014.1"/>
</dbReference>
<keyword evidence="1" id="KW-1133">Transmembrane helix</keyword>
<keyword evidence="1" id="KW-0812">Transmembrane</keyword>
<organism evidence="2 3">
    <name type="scientific">Microterricola pindariensis</name>
    <dbReference type="NCBI Taxonomy" id="478010"/>
    <lineage>
        <taxon>Bacteria</taxon>
        <taxon>Bacillati</taxon>
        <taxon>Actinomycetota</taxon>
        <taxon>Actinomycetes</taxon>
        <taxon>Micrococcales</taxon>
        <taxon>Microbacteriaceae</taxon>
        <taxon>Microterricola</taxon>
    </lineage>
</organism>
<keyword evidence="1" id="KW-0472">Membrane</keyword>
<comment type="caution">
    <text evidence="2">The sequence shown here is derived from an EMBL/GenBank/DDBJ whole genome shotgun (WGS) entry which is preliminary data.</text>
</comment>
<feature type="transmembrane region" description="Helical" evidence="1">
    <location>
        <begin position="36"/>
        <end position="57"/>
    </location>
</feature>
<protein>
    <submittedName>
        <fullName evidence="2">Uncharacterized protein</fullName>
    </submittedName>
</protein>
<accession>A0ABX5AY63</accession>
<evidence type="ECO:0000313" key="2">
    <source>
        <dbReference type="EMBL" id="PPL19403.1"/>
    </source>
</evidence>
<name>A0ABX5AY63_9MICO</name>
<evidence type="ECO:0000256" key="1">
    <source>
        <dbReference type="SAM" id="Phobius"/>
    </source>
</evidence>
<sequence length="63" mass="6615">MDATGRWEELIVRLSCAAPAAECADTNPGALAPVDALSALIQLAALVAVALVIVFVVRARRQR</sequence>
<proteinExistence type="predicted"/>
<gene>
    <name evidence="2" type="ORF">GY24_06215</name>
</gene>
<reference evidence="2 3" key="1">
    <citation type="journal article" date="2008" name="Int. J. Syst. Evol. Microbiol.">
        <title>Leifsonia pindariensis sp. nov., isolated from the Pindari glacier of the Indian Himalayas, and emended description of the genus Leifsonia.</title>
        <authorList>
            <person name="Reddy G.S."/>
            <person name="Prabagaran S.R."/>
            <person name="Shivaji S."/>
        </authorList>
    </citation>
    <scope>NUCLEOTIDE SEQUENCE [LARGE SCALE GENOMIC DNA]</scope>
    <source>
        <strain evidence="2 3">PON 10</strain>
    </source>
</reference>
<dbReference type="EMBL" id="MPZN01000014">
    <property type="protein sequence ID" value="PPL19403.1"/>
    <property type="molecule type" value="Genomic_DNA"/>
</dbReference>
<keyword evidence="3" id="KW-1185">Reference proteome</keyword>
<dbReference type="Proteomes" id="UP000237755">
    <property type="component" value="Unassembled WGS sequence"/>
</dbReference>